<dbReference type="GO" id="GO:0007165">
    <property type="term" value="P:signal transduction"/>
    <property type="evidence" value="ECO:0007669"/>
    <property type="project" value="UniProtKB-KW"/>
</dbReference>
<dbReference type="Pfam" id="PF00015">
    <property type="entry name" value="MCPsignal"/>
    <property type="match status" value="1"/>
</dbReference>
<name>A0A8S8XHJ5_9PROT</name>
<gene>
    <name evidence="10" type="ORF">TMPK1_36160</name>
</gene>
<dbReference type="PANTHER" id="PTHR32089:SF112">
    <property type="entry name" value="LYSOZYME-LIKE PROTEIN-RELATED"/>
    <property type="match status" value="1"/>
</dbReference>
<feature type="domain" description="Methyl-accepting transducer" evidence="7">
    <location>
        <begin position="297"/>
        <end position="540"/>
    </location>
</feature>
<dbReference type="Proteomes" id="UP000681075">
    <property type="component" value="Unassembled WGS sequence"/>
</dbReference>
<dbReference type="GO" id="GO:0005886">
    <property type="term" value="C:plasma membrane"/>
    <property type="evidence" value="ECO:0007669"/>
    <property type="project" value="UniProtKB-SubCell"/>
</dbReference>
<comment type="subcellular location">
    <subcellularLocation>
        <location evidence="1">Cell inner membrane</location>
        <topology evidence="1">Multi-pass membrane protein</topology>
    </subcellularLocation>
</comment>
<reference evidence="10" key="1">
    <citation type="submission" date="2021-02" db="EMBL/GenBank/DDBJ databases">
        <title>Genome sequence of Rhodospirillales sp. strain TMPK1 isolated from soil.</title>
        <authorList>
            <person name="Nakai R."/>
            <person name="Kusada H."/>
            <person name="Tamaki H."/>
        </authorList>
    </citation>
    <scope>NUCLEOTIDE SEQUENCE</scope>
    <source>
        <strain evidence="10">TMPK1</strain>
    </source>
</reference>
<dbReference type="PRINTS" id="PR00260">
    <property type="entry name" value="CHEMTRNSDUCR"/>
</dbReference>
<keyword evidence="6" id="KW-0812">Transmembrane</keyword>
<dbReference type="InterPro" id="IPR003660">
    <property type="entry name" value="HAMP_dom"/>
</dbReference>
<keyword evidence="6" id="KW-0472">Membrane</keyword>
<evidence type="ECO:0000256" key="5">
    <source>
        <dbReference type="PROSITE-ProRule" id="PRU00284"/>
    </source>
</evidence>
<protein>
    <submittedName>
        <fullName evidence="10">Chemotaxis protein</fullName>
    </submittedName>
</protein>
<evidence type="ECO:0000256" key="3">
    <source>
        <dbReference type="ARBA" id="ARBA00023224"/>
    </source>
</evidence>
<evidence type="ECO:0000256" key="1">
    <source>
        <dbReference type="ARBA" id="ARBA00004429"/>
    </source>
</evidence>
<dbReference type="Gene3D" id="6.10.340.10">
    <property type="match status" value="1"/>
</dbReference>
<evidence type="ECO:0000259" key="7">
    <source>
        <dbReference type="PROSITE" id="PS50111"/>
    </source>
</evidence>
<proteinExistence type="inferred from homology"/>
<dbReference type="GO" id="GO:0004888">
    <property type="term" value="F:transmembrane signaling receptor activity"/>
    <property type="evidence" value="ECO:0007669"/>
    <property type="project" value="InterPro"/>
</dbReference>
<dbReference type="CDD" id="cd06225">
    <property type="entry name" value="HAMP"/>
    <property type="match status" value="1"/>
</dbReference>
<evidence type="ECO:0000256" key="6">
    <source>
        <dbReference type="SAM" id="Phobius"/>
    </source>
</evidence>
<dbReference type="SUPFAM" id="SSF58104">
    <property type="entry name" value="Methyl-accepting chemotaxis protein (MCP) signaling domain"/>
    <property type="match status" value="1"/>
</dbReference>
<dbReference type="AlphaFoldDB" id="A0A8S8XHJ5"/>
<dbReference type="InterPro" id="IPR004090">
    <property type="entry name" value="Chemotax_Me-accpt_rcpt"/>
</dbReference>
<evidence type="ECO:0000256" key="4">
    <source>
        <dbReference type="ARBA" id="ARBA00029447"/>
    </source>
</evidence>
<keyword evidence="3 5" id="KW-0807">Transducer</keyword>
<keyword evidence="2" id="KW-0997">Cell inner membrane</keyword>
<feature type="domain" description="HAMP" evidence="9">
    <location>
        <begin position="211"/>
        <end position="264"/>
    </location>
</feature>
<keyword evidence="11" id="KW-1185">Reference proteome</keyword>
<evidence type="ECO:0000259" key="8">
    <source>
        <dbReference type="PROSITE" id="PS50192"/>
    </source>
</evidence>
<dbReference type="Gene3D" id="1.10.287.950">
    <property type="entry name" value="Methyl-accepting chemotaxis protein"/>
    <property type="match status" value="1"/>
</dbReference>
<comment type="similarity">
    <text evidence="4">Belongs to the methyl-accepting chemotaxis (MCP) protein family.</text>
</comment>
<sequence length="561" mass="58931">MVVLKTVRAKVVLGLAVILLATATLGIVAVNRMSSMNDSAADIRNNWLPGTRELGLLMRNVERVRGNQAATTMSKNAEELASERKLVDGYLKEVDSSWAAYEKLITPGEEATLAAAAKKAWAGYMQIVVGFRAAQDAGDMPKAEKLYRTEMRDQFRVLRTDLQKLLDFNVAGGKNAADDGERTYANTRIAVGVAIVIALALCGVVITFMLRGVLKPLSELTAAMSHLAGGDLTTKVIGEKREDEIGALARALAVFKANAIEKERLTAEQETARQAKEARQAIVAAEIRGFEGTIESLLSALSAAATELNSTAGSMQSIAERATHQAMSVSAASQQTSGNVQTVATATEELSVSIQEITRQVADSNRRVQDAVTQAETTTTTMHGLRDAAERVSQVVGLIGDIAAQTNLLALNATIEAARAGEAGKGFAVVASEVKSLATQTAKATEEVSSVIGDIQTETGKAVAAIDLVKSTIEGLSHIAGTIAAAVEQQGAATREIARNVEEAARGVERVSSDVVAVEGAATDTGEAATQVTTAAQDVSQQAETLQARVATFLGNIREAA</sequence>
<dbReference type="GO" id="GO:0006935">
    <property type="term" value="P:chemotaxis"/>
    <property type="evidence" value="ECO:0007669"/>
    <property type="project" value="InterPro"/>
</dbReference>
<evidence type="ECO:0000313" key="10">
    <source>
        <dbReference type="EMBL" id="GIL41379.1"/>
    </source>
</evidence>
<dbReference type="SMART" id="SM00283">
    <property type="entry name" value="MA"/>
    <property type="match status" value="1"/>
</dbReference>
<dbReference type="InterPro" id="IPR000727">
    <property type="entry name" value="T_SNARE_dom"/>
</dbReference>
<dbReference type="EMBL" id="BOPV01000001">
    <property type="protein sequence ID" value="GIL41379.1"/>
    <property type="molecule type" value="Genomic_DNA"/>
</dbReference>
<keyword evidence="6" id="KW-1133">Transmembrane helix</keyword>
<feature type="transmembrane region" description="Helical" evidence="6">
    <location>
        <begin position="189"/>
        <end position="210"/>
    </location>
</feature>
<evidence type="ECO:0000259" key="9">
    <source>
        <dbReference type="PROSITE" id="PS50885"/>
    </source>
</evidence>
<dbReference type="Pfam" id="PF12729">
    <property type="entry name" value="4HB_MCP_1"/>
    <property type="match status" value="1"/>
</dbReference>
<dbReference type="PROSITE" id="PS50192">
    <property type="entry name" value="T_SNARE"/>
    <property type="match status" value="1"/>
</dbReference>
<comment type="caution">
    <text evidence="10">The sequence shown here is derived from an EMBL/GenBank/DDBJ whole genome shotgun (WGS) entry which is preliminary data.</text>
</comment>
<evidence type="ECO:0000313" key="11">
    <source>
        <dbReference type="Proteomes" id="UP000681075"/>
    </source>
</evidence>
<dbReference type="PANTHER" id="PTHR32089">
    <property type="entry name" value="METHYL-ACCEPTING CHEMOTAXIS PROTEIN MCPB"/>
    <property type="match status" value="1"/>
</dbReference>
<accession>A0A8S8XHJ5</accession>
<dbReference type="InterPro" id="IPR004089">
    <property type="entry name" value="MCPsignal_dom"/>
</dbReference>
<dbReference type="Pfam" id="PF00672">
    <property type="entry name" value="HAMP"/>
    <property type="match status" value="1"/>
</dbReference>
<evidence type="ECO:0000256" key="2">
    <source>
        <dbReference type="ARBA" id="ARBA00022519"/>
    </source>
</evidence>
<feature type="domain" description="T-SNARE coiled-coil homology" evidence="8">
    <location>
        <begin position="466"/>
        <end position="518"/>
    </location>
</feature>
<keyword evidence="2" id="KW-1003">Cell membrane</keyword>
<dbReference type="PROSITE" id="PS50885">
    <property type="entry name" value="HAMP"/>
    <property type="match status" value="1"/>
</dbReference>
<dbReference type="InterPro" id="IPR024478">
    <property type="entry name" value="HlyB_4HB_MCP"/>
</dbReference>
<organism evidence="10 11">
    <name type="scientific">Roseiterribacter gracilis</name>
    <dbReference type="NCBI Taxonomy" id="2812848"/>
    <lineage>
        <taxon>Bacteria</taxon>
        <taxon>Pseudomonadati</taxon>
        <taxon>Pseudomonadota</taxon>
        <taxon>Alphaproteobacteria</taxon>
        <taxon>Rhodospirillales</taxon>
        <taxon>Roseiterribacteraceae</taxon>
        <taxon>Roseiterribacter</taxon>
    </lineage>
</organism>
<dbReference type="PROSITE" id="PS50111">
    <property type="entry name" value="CHEMOTAXIS_TRANSDUC_2"/>
    <property type="match status" value="1"/>
</dbReference>
<dbReference type="SMART" id="SM00304">
    <property type="entry name" value="HAMP"/>
    <property type="match status" value="1"/>
</dbReference>